<dbReference type="PANTHER" id="PTHR11544">
    <property type="entry name" value="COLD SHOCK DOMAIN CONTAINING PROTEINS"/>
    <property type="match status" value="1"/>
</dbReference>
<comment type="subcellular location">
    <subcellularLocation>
        <location evidence="1">Cytoplasm</location>
    </subcellularLocation>
</comment>
<dbReference type="InterPro" id="IPR002059">
    <property type="entry name" value="CSP_DNA-bd"/>
</dbReference>
<dbReference type="InterPro" id="IPR011129">
    <property type="entry name" value="CSD"/>
</dbReference>
<dbReference type="InterPro" id="IPR050181">
    <property type="entry name" value="Cold_shock_domain"/>
</dbReference>
<evidence type="ECO:0000313" key="4">
    <source>
        <dbReference type="EMBL" id="GAF89615.1"/>
    </source>
</evidence>
<dbReference type="EMBL" id="BARS01011411">
    <property type="protein sequence ID" value="GAF89615.1"/>
    <property type="molecule type" value="Genomic_DNA"/>
</dbReference>
<feature type="domain" description="CSD" evidence="3">
    <location>
        <begin position="2"/>
        <end position="66"/>
    </location>
</feature>
<evidence type="ECO:0000256" key="2">
    <source>
        <dbReference type="ARBA" id="ARBA00022490"/>
    </source>
</evidence>
<name>X0UM99_9ZZZZ</name>
<protein>
    <recommendedName>
        <fullName evidence="3">CSD domain-containing protein</fullName>
    </recommendedName>
</protein>
<dbReference type="InterPro" id="IPR012340">
    <property type="entry name" value="NA-bd_OB-fold"/>
</dbReference>
<dbReference type="PROSITE" id="PS51857">
    <property type="entry name" value="CSD_2"/>
    <property type="match status" value="1"/>
</dbReference>
<dbReference type="PIRSF" id="PIRSF002599">
    <property type="entry name" value="Cold_shock_A"/>
    <property type="match status" value="1"/>
</dbReference>
<dbReference type="SMART" id="SM00357">
    <property type="entry name" value="CSP"/>
    <property type="match status" value="1"/>
</dbReference>
<dbReference type="FunFam" id="2.40.50.140:FF:000006">
    <property type="entry name" value="Cold shock protein CspC"/>
    <property type="match status" value="1"/>
</dbReference>
<dbReference type="PROSITE" id="PS00352">
    <property type="entry name" value="CSD_1"/>
    <property type="match status" value="1"/>
</dbReference>
<sequence length="72" mass="7817">MMSEGTVKWFNQRKGYGFISAADGRDIFVHYSNISGEGFKTLAEGDPVSFDVVDGEKGPRAENVVQKSATVS</sequence>
<dbReference type="AlphaFoldDB" id="X0UM99"/>
<evidence type="ECO:0000259" key="3">
    <source>
        <dbReference type="PROSITE" id="PS51857"/>
    </source>
</evidence>
<evidence type="ECO:0000256" key="1">
    <source>
        <dbReference type="ARBA" id="ARBA00004496"/>
    </source>
</evidence>
<gene>
    <name evidence="4" type="ORF">S01H1_20763</name>
</gene>
<keyword evidence="2" id="KW-0963">Cytoplasm</keyword>
<dbReference type="PRINTS" id="PR00050">
    <property type="entry name" value="COLDSHOCK"/>
</dbReference>
<dbReference type="CDD" id="cd04458">
    <property type="entry name" value="CSP_CDS"/>
    <property type="match status" value="1"/>
</dbReference>
<reference evidence="4" key="1">
    <citation type="journal article" date="2014" name="Front. Microbiol.">
        <title>High frequency of phylogenetically diverse reductive dehalogenase-homologous genes in deep subseafloor sedimentary metagenomes.</title>
        <authorList>
            <person name="Kawai M."/>
            <person name="Futagami T."/>
            <person name="Toyoda A."/>
            <person name="Takaki Y."/>
            <person name="Nishi S."/>
            <person name="Hori S."/>
            <person name="Arai W."/>
            <person name="Tsubouchi T."/>
            <person name="Morono Y."/>
            <person name="Uchiyama I."/>
            <person name="Ito T."/>
            <person name="Fujiyama A."/>
            <person name="Inagaki F."/>
            <person name="Takami H."/>
        </authorList>
    </citation>
    <scope>NUCLEOTIDE SEQUENCE</scope>
    <source>
        <strain evidence="4">Expedition CK06-06</strain>
    </source>
</reference>
<dbReference type="GO" id="GO:0005737">
    <property type="term" value="C:cytoplasm"/>
    <property type="evidence" value="ECO:0007669"/>
    <property type="project" value="UniProtKB-SubCell"/>
</dbReference>
<dbReference type="SUPFAM" id="SSF50249">
    <property type="entry name" value="Nucleic acid-binding proteins"/>
    <property type="match status" value="1"/>
</dbReference>
<dbReference type="InterPro" id="IPR012156">
    <property type="entry name" value="Cold_shock_CspA"/>
</dbReference>
<dbReference type="InterPro" id="IPR019844">
    <property type="entry name" value="CSD_CS"/>
</dbReference>
<accession>X0UM99</accession>
<dbReference type="Gene3D" id="6.20.370.130">
    <property type="match status" value="1"/>
</dbReference>
<dbReference type="GO" id="GO:0003676">
    <property type="term" value="F:nucleic acid binding"/>
    <property type="evidence" value="ECO:0007669"/>
    <property type="project" value="InterPro"/>
</dbReference>
<organism evidence="4">
    <name type="scientific">marine sediment metagenome</name>
    <dbReference type="NCBI Taxonomy" id="412755"/>
    <lineage>
        <taxon>unclassified sequences</taxon>
        <taxon>metagenomes</taxon>
        <taxon>ecological metagenomes</taxon>
    </lineage>
</organism>
<proteinExistence type="predicted"/>
<dbReference type="Pfam" id="PF00313">
    <property type="entry name" value="CSD"/>
    <property type="match status" value="1"/>
</dbReference>
<dbReference type="Gene3D" id="2.40.50.140">
    <property type="entry name" value="Nucleic acid-binding proteins"/>
    <property type="match status" value="1"/>
</dbReference>
<comment type="caution">
    <text evidence="4">The sequence shown here is derived from an EMBL/GenBank/DDBJ whole genome shotgun (WGS) entry which is preliminary data.</text>
</comment>